<dbReference type="Proteomes" id="UP000824037">
    <property type="component" value="Unassembled WGS sequence"/>
</dbReference>
<name>A0A9D2EHD2_9MICO</name>
<evidence type="ECO:0000256" key="1">
    <source>
        <dbReference type="SAM" id="Phobius"/>
    </source>
</evidence>
<organism evidence="2 3">
    <name type="scientific">Candidatus Ruania gallistercoris</name>
    <dbReference type="NCBI Taxonomy" id="2838746"/>
    <lineage>
        <taxon>Bacteria</taxon>
        <taxon>Bacillati</taxon>
        <taxon>Actinomycetota</taxon>
        <taxon>Actinomycetes</taxon>
        <taxon>Micrococcales</taxon>
        <taxon>Ruaniaceae</taxon>
        <taxon>Ruania</taxon>
    </lineage>
</organism>
<feature type="transmembrane region" description="Helical" evidence="1">
    <location>
        <begin position="58"/>
        <end position="81"/>
    </location>
</feature>
<keyword evidence="1" id="KW-1133">Transmembrane helix</keyword>
<evidence type="ECO:0000313" key="3">
    <source>
        <dbReference type="Proteomes" id="UP000824037"/>
    </source>
</evidence>
<accession>A0A9D2EHD2</accession>
<sequence>MFDFSFRNFVTLSFAKVIFIIAVVLACLWWLFAIISGFGMASIGDSLSPYGSSGGGTVMFGVMALLFGWIPPAIFLILVRLGLEFSVATIRTAQNTSRLVDRSAD</sequence>
<keyword evidence="1" id="KW-0812">Transmembrane</keyword>
<reference evidence="2" key="2">
    <citation type="submission" date="2021-04" db="EMBL/GenBank/DDBJ databases">
        <authorList>
            <person name="Gilroy R."/>
        </authorList>
    </citation>
    <scope>NUCLEOTIDE SEQUENCE</scope>
    <source>
        <strain evidence="2">ChiGjej4B4-7305</strain>
    </source>
</reference>
<dbReference type="EMBL" id="DXBY01000320">
    <property type="protein sequence ID" value="HIZ37783.1"/>
    <property type="molecule type" value="Genomic_DNA"/>
</dbReference>
<dbReference type="InterPro" id="IPR025557">
    <property type="entry name" value="DUF4282"/>
</dbReference>
<comment type="caution">
    <text evidence="2">The sequence shown here is derived from an EMBL/GenBank/DDBJ whole genome shotgun (WGS) entry which is preliminary data.</text>
</comment>
<gene>
    <name evidence="2" type="ORF">H9815_18560</name>
</gene>
<dbReference type="Pfam" id="PF14110">
    <property type="entry name" value="DUF4282"/>
    <property type="match status" value="1"/>
</dbReference>
<protein>
    <submittedName>
        <fullName evidence="2">DUF4282 domain-containing protein</fullName>
    </submittedName>
</protein>
<proteinExistence type="predicted"/>
<dbReference type="PROSITE" id="PS51257">
    <property type="entry name" value="PROKAR_LIPOPROTEIN"/>
    <property type="match status" value="1"/>
</dbReference>
<reference evidence="2" key="1">
    <citation type="journal article" date="2021" name="PeerJ">
        <title>Extensive microbial diversity within the chicken gut microbiome revealed by metagenomics and culture.</title>
        <authorList>
            <person name="Gilroy R."/>
            <person name="Ravi A."/>
            <person name="Getino M."/>
            <person name="Pursley I."/>
            <person name="Horton D.L."/>
            <person name="Alikhan N.F."/>
            <person name="Baker D."/>
            <person name="Gharbi K."/>
            <person name="Hall N."/>
            <person name="Watson M."/>
            <person name="Adriaenssens E.M."/>
            <person name="Foster-Nyarko E."/>
            <person name="Jarju S."/>
            <person name="Secka A."/>
            <person name="Antonio M."/>
            <person name="Oren A."/>
            <person name="Chaudhuri R.R."/>
            <person name="La Ragione R."/>
            <person name="Hildebrand F."/>
            <person name="Pallen M.J."/>
        </authorList>
    </citation>
    <scope>NUCLEOTIDE SEQUENCE</scope>
    <source>
        <strain evidence="2">ChiGjej4B4-7305</strain>
    </source>
</reference>
<keyword evidence="1" id="KW-0472">Membrane</keyword>
<evidence type="ECO:0000313" key="2">
    <source>
        <dbReference type="EMBL" id="HIZ37783.1"/>
    </source>
</evidence>
<dbReference type="AlphaFoldDB" id="A0A9D2EHD2"/>
<feature type="transmembrane region" description="Helical" evidence="1">
    <location>
        <begin position="12"/>
        <end position="38"/>
    </location>
</feature>